<evidence type="ECO:0000313" key="5">
    <source>
        <dbReference type="Proteomes" id="UP000564385"/>
    </source>
</evidence>
<dbReference type="NCBIfam" id="TIGR02124">
    <property type="entry name" value="hypE"/>
    <property type="match status" value="1"/>
</dbReference>
<evidence type="ECO:0000256" key="1">
    <source>
        <dbReference type="ARBA" id="ARBA00006243"/>
    </source>
</evidence>
<evidence type="ECO:0000259" key="2">
    <source>
        <dbReference type="Pfam" id="PF00586"/>
    </source>
</evidence>
<dbReference type="SUPFAM" id="SSF56042">
    <property type="entry name" value="PurM C-terminal domain-like"/>
    <property type="match status" value="1"/>
</dbReference>
<dbReference type="InterPro" id="IPR011854">
    <property type="entry name" value="HypE"/>
</dbReference>
<dbReference type="CDD" id="cd02197">
    <property type="entry name" value="HypE"/>
    <property type="match status" value="1"/>
</dbReference>
<feature type="domain" description="PurM-like N-terminal" evidence="2">
    <location>
        <begin position="67"/>
        <end position="179"/>
    </location>
</feature>
<accession>A0A852VI56</accession>
<dbReference type="InterPro" id="IPR010918">
    <property type="entry name" value="PurM-like_C_dom"/>
</dbReference>
<dbReference type="EMBL" id="JACCCU010000001">
    <property type="protein sequence ID" value="NYF89875.1"/>
    <property type="molecule type" value="Genomic_DNA"/>
</dbReference>
<dbReference type="Gene3D" id="3.90.650.10">
    <property type="entry name" value="PurM-like C-terminal domain"/>
    <property type="match status" value="1"/>
</dbReference>
<comment type="caution">
    <text evidence="4">The sequence shown here is derived from an EMBL/GenBank/DDBJ whole genome shotgun (WGS) entry which is preliminary data.</text>
</comment>
<dbReference type="Pfam" id="PF02769">
    <property type="entry name" value="AIRS_C"/>
    <property type="match status" value="1"/>
</dbReference>
<dbReference type="InterPro" id="IPR036676">
    <property type="entry name" value="PurM-like_C_sf"/>
</dbReference>
<dbReference type="Gene3D" id="3.30.1330.10">
    <property type="entry name" value="PurM-like, N-terminal domain"/>
    <property type="match status" value="1"/>
</dbReference>
<name>A0A852VI56_9BACT</name>
<dbReference type="InterPro" id="IPR016188">
    <property type="entry name" value="PurM-like_N"/>
</dbReference>
<organism evidence="4 5">
    <name type="scientific">Tunturiibacter lichenicola</name>
    <dbReference type="NCBI Taxonomy" id="2051959"/>
    <lineage>
        <taxon>Bacteria</taxon>
        <taxon>Pseudomonadati</taxon>
        <taxon>Acidobacteriota</taxon>
        <taxon>Terriglobia</taxon>
        <taxon>Terriglobales</taxon>
        <taxon>Acidobacteriaceae</taxon>
        <taxon>Tunturiibacter</taxon>
    </lineage>
</organism>
<evidence type="ECO:0000259" key="3">
    <source>
        <dbReference type="Pfam" id="PF02769"/>
    </source>
</evidence>
<dbReference type="PANTHER" id="PTHR30303:SF0">
    <property type="entry name" value="CARBAMOYL DEHYDRATASE HYPE"/>
    <property type="match status" value="1"/>
</dbReference>
<dbReference type="SUPFAM" id="SSF55326">
    <property type="entry name" value="PurM N-terminal domain-like"/>
    <property type="match status" value="1"/>
</dbReference>
<dbReference type="GO" id="GO:0051604">
    <property type="term" value="P:protein maturation"/>
    <property type="evidence" value="ECO:0007669"/>
    <property type="project" value="TreeGrafter"/>
</dbReference>
<protein>
    <submittedName>
        <fullName evidence="4">Hydrogenase expression/formation protein HypE</fullName>
    </submittedName>
</protein>
<dbReference type="Pfam" id="PF00586">
    <property type="entry name" value="AIRS"/>
    <property type="match status" value="1"/>
</dbReference>
<dbReference type="InterPro" id="IPR036921">
    <property type="entry name" value="PurM-like_N_sf"/>
</dbReference>
<reference evidence="4 5" key="1">
    <citation type="submission" date="2020-07" db="EMBL/GenBank/DDBJ databases">
        <title>Genomic Encyclopedia of Type Strains, Phase IV (KMG-V): Genome sequencing to study the core and pangenomes of soil and plant-associated prokaryotes.</title>
        <authorList>
            <person name="Whitman W."/>
        </authorList>
    </citation>
    <scope>NUCLEOTIDE SEQUENCE [LARGE SCALE GENOMIC DNA]</scope>
    <source>
        <strain evidence="4 5">M8UP22</strain>
    </source>
</reference>
<proteinExistence type="inferred from homology"/>
<dbReference type="PANTHER" id="PTHR30303">
    <property type="entry name" value="HYDROGENASE ISOENZYMES FORMATION PROTEIN HYPE"/>
    <property type="match status" value="1"/>
</dbReference>
<evidence type="ECO:0000313" key="4">
    <source>
        <dbReference type="EMBL" id="NYF89875.1"/>
    </source>
</evidence>
<feature type="domain" description="PurM-like C-terminal" evidence="3">
    <location>
        <begin position="191"/>
        <end position="341"/>
    </location>
</feature>
<comment type="similarity">
    <text evidence="1">Belongs to the HypE family.</text>
</comment>
<dbReference type="PIRSF" id="PIRSF005644">
    <property type="entry name" value="Hdrgns_mtr_HypE"/>
    <property type="match status" value="1"/>
</dbReference>
<sequence length="369" mass="39143">MPAAEDDLKTEKAIAGESLTPFGSCPIPIFDHKRIVLGHGSGGKLTADLIDKIFLPAFRNPTLDKLDDQAVLTIGGARLAFSTDSFVVTPIFFPGGDIGRLAIHGTVNDLAMSGARPLYLSVAFILEEGLAVDDLRRVVESMRAAAAEAGVKLVTGDTKVVNRGKGDQIFITTTGIGVIEHDISISADRARAGDKIILSGYIGDHGMTIMSQREGLEFEGAIESDCAPLNGLVSAMLATASPANDFIHTLRDPTRGGVATTLNEIAKHANVGMVLDERTIPVRESVKGACEVLGLDPLYVANEGKLLALVVPEMAGAVLEQMRQHPFGQDAVIIGEVVENHPGMVLMKTEIGGTRVLDVMFGEQLPRIC</sequence>
<dbReference type="AlphaFoldDB" id="A0A852VI56"/>
<gene>
    <name evidence="4" type="ORF">HDF08_001942</name>
</gene>
<dbReference type="Proteomes" id="UP000564385">
    <property type="component" value="Unassembled WGS sequence"/>
</dbReference>